<evidence type="ECO:0000313" key="2">
    <source>
        <dbReference type="Proteomes" id="UP001062846"/>
    </source>
</evidence>
<organism evidence="1 2">
    <name type="scientific">Rhododendron molle</name>
    <name type="common">Chinese azalea</name>
    <name type="synonym">Azalea mollis</name>
    <dbReference type="NCBI Taxonomy" id="49168"/>
    <lineage>
        <taxon>Eukaryota</taxon>
        <taxon>Viridiplantae</taxon>
        <taxon>Streptophyta</taxon>
        <taxon>Embryophyta</taxon>
        <taxon>Tracheophyta</taxon>
        <taxon>Spermatophyta</taxon>
        <taxon>Magnoliopsida</taxon>
        <taxon>eudicotyledons</taxon>
        <taxon>Gunneridae</taxon>
        <taxon>Pentapetalae</taxon>
        <taxon>asterids</taxon>
        <taxon>Ericales</taxon>
        <taxon>Ericaceae</taxon>
        <taxon>Ericoideae</taxon>
        <taxon>Rhodoreae</taxon>
        <taxon>Rhododendron</taxon>
    </lineage>
</organism>
<keyword evidence="2" id="KW-1185">Reference proteome</keyword>
<reference evidence="1" key="1">
    <citation type="submission" date="2022-02" db="EMBL/GenBank/DDBJ databases">
        <title>Plant Genome Project.</title>
        <authorList>
            <person name="Zhang R.-G."/>
        </authorList>
    </citation>
    <scope>NUCLEOTIDE SEQUENCE</scope>
    <source>
        <strain evidence="1">AT1</strain>
    </source>
</reference>
<dbReference type="EMBL" id="CM046389">
    <property type="protein sequence ID" value="KAI8567013.1"/>
    <property type="molecule type" value="Genomic_DNA"/>
</dbReference>
<dbReference type="Proteomes" id="UP001062846">
    <property type="component" value="Chromosome 2"/>
</dbReference>
<gene>
    <name evidence="1" type="ORF">RHMOL_Rhmol02G0088300</name>
</gene>
<evidence type="ECO:0000313" key="1">
    <source>
        <dbReference type="EMBL" id="KAI8567013.1"/>
    </source>
</evidence>
<accession>A0ACC0PQC8</accession>
<comment type="caution">
    <text evidence="1">The sequence shown here is derived from an EMBL/GenBank/DDBJ whole genome shotgun (WGS) entry which is preliminary data.</text>
</comment>
<proteinExistence type="predicted"/>
<sequence length="78" mass="8856">MSFESDGAAKAFYDGHARRTGFLTRIVSSCKSGMMDQLYPIDWHVTKKDTIFTAGERLGNAEFESERATGKVVWQWFS</sequence>
<protein>
    <submittedName>
        <fullName evidence="1">Uncharacterized protein</fullName>
    </submittedName>
</protein>
<name>A0ACC0PQC8_RHOML</name>